<dbReference type="InterPro" id="IPR005546">
    <property type="entry name" value="Autotransporte_beta"/>
</dbReference>
<sequence length="1369" mass="135681">MKTAPGTCTNLSAKAHHASLQRRLARASVAPLLVSCSILALAVCISETAEAQTWTGNTSSDWTVGGNWSGGAVPTNGNVTIATTSPNPTVLGVSGAATATSRNVVVGFGSGPGSLTIQNGGTLTSNATGYSYVGLNGGSVGVMNVTGPGSKWIINGSPNAVSLLLGSVASGGGSATGTLNISNGGAVQTAGDIVVAETNGTGFLNVTSGGTLTTGRDGYIGRFGGSNGTALISGTGSTWTIASRLLIGNGGPGALTISDNALVNVGTSTTVGTSASQGTLNVTSGGTLQTQTLLRGTGPVQVNFDGGTLRAKTNTTSFVSGFSGTELNIASGGLTVDTAGFNVTASSPFSGTGTFTKIGAGTLTLTGANSTNFSGEMAINAGTVSVASATNLGTGGLSFDGGTLQNTGAFTTALPVTLNAGGGTFQTDANLTLSGVIDGNGALAKTGSSTLTLTNANTYSGETWIRTGTLALSGAGSIANSSRVVADGTFDISAVTPTSASIQSLAGSGTVNLGAKQLQLTNAGDTFAGSITGTGGVSVSAGTQTLTGTSDYTGITNVTGTGHLRLLNGGKITDTSHMGLSGPGVTATVSGTGSLLETGTLAVGGVTAGSNATLNVLNGGVVRTTINGTAAIGGPNAQTATVNVDGAGSLLDLAGNFGVGHQNGASDTFLNVTNGGTVRSLNGTVGSFSAATGTKSVLISDAGSSWTMNGELNLQSGGSVSILDGGAANATTSRIGSTSGTANLLVSGAGSTYSVSDDQVIGASSATGIVTLADGALMTVGDQLTLASGASSTGILNIGGAEGQAATGAGTLDAATLTFGPGTARVNFNHTDTNYLFSTAMSGTGGAVNHNGPGTTVLTGANTYTGATTIRAGTLRAGAANAFSAASDHYVDPGATLDLKGFDQTLGLLNNAGTVRTGGAPGTVLTVDTYNGDSGTLHVNTALGGDLSVTDRLVATTVLGTSNLRVTNVGGGGGETNEGIKIVDVLDPVASTGTFSLLGDYVFKGQQAVVGGAYAYRLYQGGVSTPADGDWYLRSDFLGVVGAAFQAGVALYEAMPQALLSLADLPTLQQRVGNRYRDDDAAGPSRGTEGDAASPIWGRIETTHSRFEPSSSTSGLSYEADEVEMQVGLDTQLHDGEKGRLIGGLTAQYGLVSADIGSFWGDGTIEAAGYGVGGTLTWYGDNGFYVDGQAQFTIFDSDLSSDTAGSLATDNAGRGYALGIETGRRLAVSGAWSLMPQAHLVYAAVKDSFTDAFGTPVSLDGAERLTGRLGLSADYRNAWQDAAGQTSRASFYGIANLYHEFLDNTDVDVAGTPFATTNERLSGGVGLGGSYSWNDDKFAVYGEATAVTSLEDLGEDYSVGGTVGFRMKW</sequence>
<keyword evidence="5" id="KW-1185">Reference proteome</keyword>
<dbReference type="InterPro" id="IPR006315">
    <property type="entry name" value="OM_autotransptr_brl_dom"/>
</dbReference>
<name>A0ABV9Z0I8_9HYPH</name>
<dbReference type="InterPro" id="IPR036709">
    <property type="entry name" value="Autotransporte_beta_dom_sf"/>
</dbReference>
<evidence type="ECO:0000256" key="2">
    <source>
        <dbReference type="SAM" id="MobiDB-lite"/>
    </source>
</evidence>
<dbReference type="PANTHER" id="PTHR35037">
    <property type="entry name" value="C-TERMINAL REGION OF AIDA-LIKE PROTEIN"/>
    <property type="match status" value="1"/>
</dbReference>
<comment type="caution">
    <text evidence="4">The sequence shown here is derived from an EMBL/GenBank/DDBJ whole genome shotgun (WGS) entry which is preliminary data.</text>
</comment>
<keyword evidence="1" id="KW-0732">Signal</keyword>
<evidence type="ECO:0000256" key="1">
    <source>
        <dbReference type="ARBA" id="ARBA00022729"/>
    </source>
</evidence>
<dbReference type="EMBL" id="JBHSJF010000006">
    <property type="protein sequence ID" value="MFC5067999.1"/>
    <property type="molecule type" value="Genomic_DNA"/>
</dbReference>
<dbReference type="Gene3D" id="2.40.128.130">
    <property type="entry name" value="Autotransporter beta-domain"/>
    <property type="match status" value="1"/>
</dbReference>
<dbReference type="CDD" id="cd01344">
    <property type="entry name" value="PL2_Passenger_AT"/>
    <property type="match status" value="1"/>
</dbReference>
<dbReference type="Pfam" id="PF12951">
    <property type="entry name" value="PATR"/>
    <property type="match status" value="4"/>
</dbReference>
<dbReference type="Pfam" id="PF03797">
    <property type="entry name" value="Autotransporter"/>
    <property type="match status" value="1"/>
</dbReference>
<dbReference type="InterPro" id="IPR030895">
    <property type="entry name" value="T5SS_PEPC_rpt"/>
</dbReference>
<protein>
    <submittedName>
        <fullName evidence="4">Autotransporter outer membrane beta-barrel domain-containing protein</fullName>
    </submittedName>
</protein>
<evidence type="ECO:0000313" key="4">
    <source>
        <dbReference type="EMBL" id="MFC5067999.1"/>
    </source>
</evidence>
<proteinExistence type="predicted"/>
<dbReference type="SUPFAM" id="SSF51126">
    <property type="entry name" value="Pectin lyase-like"/>
    <property type="match status" value="1"/>
</dbReference>
<dbReference type="SUPFAM" id="SSF103515">
    <property type="entry name" value="Autotransporter"/>
    <property type="match status" value="1"/>
</dbReference>
<dbReference type="InterPro" id="IPR012332">
    <property type="entry name" value="Autotransporter_pectin_lyase_C"/>
</dbReference>
<dbReference type="NCBIfam" id="TIGR04393">
    <property type="entry name" value="rpt_T5SS_PEPC"/>
    <property type="match status" value="1"/>
</dbReference>
<dbReference type="InterPro" id="IPR043990">
    <property type="entry name" value="AC_1"/>
</dbReference>
<dbReference type="NCBIfam" id="TIGR02601">
    <property type="entry name" value="autotrns_rpt"/>
    <property type="match status" value="3"/>
</dbReference>
<dbReference type="PANTHER" id="PTHR35037:SF3">
    <property type="entry name" value="C-TERMINAL REGION OF AIDA-LIKE PROTEIN"/>
    <property type="match status" value="1"/>
</dbReference>
<dbReference type="InterPro" id="IPR051551">
    <property type="entry name" value="Autotransporter_adhesion"/>
</dbReference>
<dbReference type="RefSeq" id="WP_162799818.1">
    <property type="nucleotide sequence ID" value="NZ_JBHSJF010000006.1"/>
</dbReference>
<evidence type="ECO:0000313" key="5">
    <source>
        <dbReference type="Proteomes" id="UP001595796"/>
    </source>
</evidence>
<dbReference type="NCBIfam" id="TIGR01414">
    <property type="entry name" value="autotrans_barl"/>
    <property type="match status" value="1"/>
</dbReference>
<accession>A0ABV9Z0I8</accession>
<dbReference type="InterPro" id="IPR011050">
    <property type="entry name" value="Pectin_lyase_fold/virulence"/>
</dbReference>
<dbReference type="Proteomes" id="UP001595796">
    <property type="component" value="Unassembled WGS sequence"/>
</dbReference>
<dbReference type="InterPro" id="IPR013425">
    <property type="entry name" value="Autotrns_rpt"/>
</dbReference>
<evidence type="ECO:0000259" key="3">
    <source>
        <dbReference type="PROSITE" id="PS51208"/>
    </source>
</evidence>
<reference evidence="5" key="1">
    <citation type="journal article" date="2019" name="Int. J. Syst. Evol. Microbiol.">
        <title>The Global Catalogue of Microorganisms (GCM) 10K type strain sequencing project: providing services to taxonomists for standard genome sequencing and annotation.</title>
        <authorList>
            <consortium name="The Broad Institute Genomics Platform"/>
            <consortium name="The Broad Institute Genome Sequencing Center for Infectious Disease"/>
            <person name="Wu L."/>
            <person name="Ma J."/>
        </authorList>
    </citation>
    <scope>NUCLEOTIDE SEQUENCE [LARGE SCALE GENOMIC DNA]</scope>
    <source>
        <strain evidence="5">CGMCC 1.16444</strain>
    </source>
</reference>
<feature type="region of interest" description="Disordered" evidence="2">
    <location>
        <begin position="1076"/>
        <end position="1095"/>
    </location>
</feature>
<dbReference type="PROSITE" id="PS51208">
    <property type="entry name" value="AUTOTRANSPORTER"/>
    <property type="match status" value="1"/>
</dbReference>
<organism evidence="4 5">
    <name type="scientific">Flaviflagellibacter deserti</name>
    <dbReference type="NCBI Taxonomy" id="2267266"/>
    <lineage>
        <taxon>Bacteria</taxon>
        <taxon>Pseudomonadati</taxon>
        <taxon>Pseudomonadota</taxon>
        <taxon>Alphaproteobacteria</taxon>
        <taxon>Hyphomicrobiales</taxon>
        <taxon>Flaviflagellibacter</taxon>
    </lineage>
</organism>
<gene>
    <name evidence="4" type="ORF">ACFPFW_08200</name>
</gene>
<dbReference type="SMART" id="SM00869">
    <property type="entry name" value="Autotransporter"/>
    <property type="match status" value="1"/>
</dbReference>
<feature type="domain" description="Autotransporter" evidence="3">
    <location>
        <begin position="1089"/>
        <end position="1369"/>
    </location>
</feature>
<dbReference type="Gene3D" id="2.160.20.20">
    <property type="match status" value="2"/>
</dbReference>